<feature type="transmembrane region" description="Helical" evidence="8">
    <location>
        <begin position="280"/>
        <end position="298"/>
    </location>
</feature>
<evidence type="ECO:0008006" key="11">
    <source>
        <dbReference type="Google" id="ProtNLM"/>
    </source>
</evidence>
<dbReference type="NCBIfam" id="TIGR04476">
    <property type="entry name" value="exosort_XrtN"/>
    <property type="match status" value="1"/>
</dbReference>
<keyword evidence="3" id="KW-0645">Protease</keyword>
<keyword evidence="5" id="KW-0378">Hydrolase</keyword>
<feature type="transmembrane region" description="Helical" evidence="8">
    <location>
        <begin position="202"/>
        <end position="227"/>
    </location>
</feature>
<comment type="caution">
    <text evidence="9">The sequence shown here is derived from an EMBL/GenBank/DDBJ whole genome shotgun (WGS) entry which is preliminary data.</text>
</comment>
<gene>
    <name evidence="9" type="ORF">GCM10023183_11240</name>
</gene>
<evidence type="ECO:0000256" key="1">
    <source>
        <dbReference type="ARBA" id="ARBA00004651"/>
    </source>
</evidence>
<keyword evidence="10" id="KW-1185">Reference proteome</keyword>
<sequence length="447" mass="50139">MSMNTQWPALAWQKHRLNLLVVTAYAVVAYLFLSEYLLWDAQWVLGLLLLPLVALPTGQRKPSYVLLAGTLLLLALAAFYQITTVYFFAFVLACWFAAQMLVGKISVYPFLMLLVVSPIFTYVADILSFPLRLQLTQWAAGLLRLLYSSTEVAGNILLVNGEEFSVDPACAGLNMLSFSLTMAILVLAHLQRTHQKAWPLWLSFGLLAGMVVLNVASNLLRILVLVLFKIMPDQVMHDVVGMACLILYAVLPFYFLARHLHQKLPVQPVLSEPSGFKKPASILSLNVILLLLFIGAGLRLQKKVDPMAQAPAEVAGFTQEALPSGVRKISSPETLIYVKPIRAFYSTEHHPLICWEGSGYLFKHVQTRLVTGREIYVGQLEKGKDRLYTAWWMDNGTYQTITQSDWRWRMFMGEAPFQLVNVTASSEEQLTSSVKQLLRTNSLALGK</sequence>
<evidence type="ECO:0000256" key="2">
    <source>
        <dbReference type="ARBA" id="ARBA00022475"/>
    </source>
</evidence>
<dbReference type="NCBIfam" id="TIGR04178">
    <property type="entry name" value="exo_archaeo"/>
    <property type="match status" value="1"/>
</dbReference>
<evidence type="ECO:0000313" key="10">
    <source>
        <dbReference type="Proteomes" id="UP001501844"/>
    </source>
</evidence>
<feature type="transmembrane region" description="Helical" evidence="8">
    <location>
        <begin position="110"/>
        <end position="131"/>
    </location>
</feature>
<dbReference type="EMBL" id="BAABGX010000001">
    <property type="protein sequence ID" value="GAA4300759.1"/>
    <property type="molecule type" value="Genomic_DNA"/>
</dbReference>
<keyword evidence="6 8" id="KW-1133">Transmembrane helix</keyword>
<evidence type="ECO:0000256" key="5">
    <source>
        <dbReference type="ARBA" id="ARBA00022801"/>
    </source>
</evidence>
<feature type="transmembrane region" description="Helical" evidence="8">
    <location>
        <begin position="137"/>
        <end position="159"/>
    </location>
</feature>
<dbReference type="RefSeq" id="WP_345163360.1">
    <property type="nucleotide sequence ID" value="NZ_BAABGX010000001.1"/>
</dbReference>
<keyword evidence="7 8" id="KW-0472">Membrane</keyword>
<comment type="subcellular location">
    <subcellularLocation>
        <location evidence="1">Cell membrane</location>
        <topology evidence="1">Multi-pass membrane protein</topology>
    </subcellularLocation>
</comment>
<evidence type="ECO:0000256" key="7">
    <source>
        <dbReference type="ARBA" id="ARBA00023136"/>
    </source>
</evidence>
<protein>
    <recommendedName>
        <fullName evidence="11">Exosortase N</fullName>
    </recommendedName>
</protein>
<reference evidence="10" key="1">
    <citation type="journal article" date="2019" name="Int. J. Syst. Evol. Microbiol.">
        <title>The Global Catalogue of Microorganisms (GCM) 10K type strain sequencing project: providing services to taxonomists for standard genome sequencing and annotation.</title>
        <authorList>
            <consortium name="The Broad Institute Genomics Platform"/>
            <consortium name="The Broad Institute Genome Sequencing Center for Infectious Disease"/>
            <person name="Wu L."/>
            <person name="Ma J."/>
        </authorList>
    </citation>
    <scope>NUCLEOTIDE SEQUENCE [LARGE SCALE GENOMIC DNA]</scope>
    <source>
        <strain evidence="10">JCM 17917</strain>
    </source>
</reference>
<feature type="transmembrane region" description="Helical" evidence="8">
    <location>
        <begin position="239"/>
        <end position="260"/>
    </location>
</feature>
<feature type="transmembrane region" description="Helical" evidence="8">
    <location>
        <begin position="171"/>
        <end position="190"/>
    </location>
</feature>
<keyword evidence="4 8" id="KW-0812">Transmembrane</keyword>
<evidence type="ECO:0000313" key="9">
    <source>
        <dbReference type="EMBL" id="GAA4300759.1"/>
    </source>
</evidence>
<dbReference type="InterPro" id="IPR031006">
    <property type="entry name" value="Exosort_XrtN"/>
</dbReference>
<keyword evidence="2" id="KW-1003">Cell membrane</keyword>
<evidence type="ECO:0000256" key="4">
    <source>
        <dbReference type="ARBA" id="ARBA00022692"/>
    </source>
</evidence>
<evidence type="ECO:0000256" key="6">
    <source>
        <dbReference type="ARBA" id="ARBA00022989"/>
    </source>
</evidence>
<name>A0ABP8FD59_9BACT</name>
<dbReference type="Pfam" id="PF09721">
    <property type="entry name" value="Exosortase_EpsH"/>
    <property type="match status" value="1"/>
</dbReference>
<evidence type="ECO:0000256" key="3">
    <source>
        <dbReference type="ARBA" id="ARBA00022670"/>
    </source>
</evidence>
<proteinExistence type="predicted"/>
<dbReference type="Proteomes" id="UP001501844">
    <property type="component" value="Unassembled WGS sequence"/>
</dbReference>
<accession>A0ABP8FD59</accession>
<dbReference type="InterPro" id="IPR019127">
    <property type="entry name" value="Exosortase"/>
</dbReference>
<feature type="transmembrane region" description="Helical" evidence="8">
    <location>
        <begin position="16"/>
        <end position="33"/>
    </location>
</feature>
<organism evidence="9 10">
    <name type="scientific">Nibribacter koreensis</name>
    <dbReference type="NCBI Taxonomy" id="1084519"/>
    <lineage>
        <taxon>Bacteria</taxon>
        <taxon>Pseudomonadati</taxon>
        <taxon>Bacteroidota</taxon>
        <taxon>Cytophagia</taxon>
        <taxon>Cytophagales</taxon>
        <taxon>Hymenobacteraceae</taxon>
        <taxon>Nibribacter</taxon>
    </lineage>
</organism>
<dbReference type="InterPro" id="IPR026392">
    <property type="entry name" value="Exo/Archaeosortase_dom"/>
</dbReference>
<evidence type="ECO:0000256" key="8">
    <source>
        <dbReference type="SAM" id="Phobius"/>
    </source>
</evidence>